<feature type="transmembrane region" description="Helical" evidence="7">
    <location>
        <begin position="243"/>
        <end position="264"/>
    </location>
</feature>
<evidence type="ECO:0000256" key="3">
    <source>
        <dbReference type="ARBA" id="ARBA00022692"/>
    </source>
</evidence>
<evidence type="ECO:0000256" key="7">
    <source>
        <dbReference type="SAM" id="Phobius"/>
    </source>
</evidence>
<feature type="transmembrane region" description="Helical" evidence="7">
    <location>
        <begin position="213"/>
        <end position="237"/>
    </location>
</feature>
<comment type="caution">
    <text evidence="8">The sequence shown here is derived from an EMBL/GenBank/DDBJ whole genome shotgun (WGS) entry which is preliminary data.</text>
</comment>
<name>A0A4D4MI82_STRAX</name>
<dbReference type="GO" id="GO:0022857">
    <property type="term" value="F:transmembrane transporter activity"/>
    <property type="evidence" value="ECO:0007669"/>
    <property type="project" value="InterPro"/>
</dbReference>
<keyword evidence="4 7" id="KW-1133">Transmembrane helix</keyword>
<keyword evidence="5 7" id="KW-0472">Membrane</keyword>
<evidence type="ECO:0000256" key="1">
    <source>
        <dbReference type="ARBA" id="ARBA00004651"/>
    </source>
</evidence>
<protein>
    <submittedName>
        <fullName evidence="8">MFS transporter</fullName>
    </submittedName>
</protein>
<dbReference type="PANTHER" id="PTHR23513:SF6">
    <property type="entry name" value="MAJOR FACILITATOR SUPERFAMILY ASSOCIATED DOMAIN-CONTAINING PROTEIN"/>
    <property type="match status" value="1"/>
</dbReference>
<dbReference type="AlphaFoldDB" id="A0A4D4MI82"/>
<feature type="compositionally biased region" description="Basic residues" evidence="6">
    <location>
        <begin position="407"/>
        <end position="417"/>
    </location>
</feature>
<reference evidence="8 9" key="1">
    <citation type="submission" date="2019-04" db="EMBL/GenBank/DDBJ databases">
        <title>Draft genome sequences of Streptomyces avermitilis ATCC 31267.</title>
        <authorList>
            <person name="Komaki H."/>
            <person name="Tamura T."/>
            <person name="Hosoyama A."/>
        </authorList>
    </citation>
    <scope>NUCLEOTIDE SEQUENCE [LARGE SCALE GENOMIC DNA]</scope>
    <source>
        <strain evidence="8 9">ATCC 31267</strain>
    </source>
</reference>
<proteinExistence type="predicted"/>
<feature type="transmembrane region" description="Helical" evidence="7">
    <location>
        <begin position="339"/>
        <end position="363"/>
    </location>
</feature>
<feature type="region of interest" description="Disordered" evidence="6">
    <location>
        <begin position="389"/>
        <end position="417"/>
    </location>
</feature>
<dbReference type="SUPFAM" id="SSF103473">
    <property type="entry name" value="MFS general substrate transporter"/>
    <property type="match status" value="1"/>
</dbReference>
<dbReference type="PANTHER" id="PTHR23513">
    <property type="entry name" value="INTEGRAL MEMBRANE EFFLUX PROTEIN-RELATED"/>
    <property type="match status" value="1"/>
</dbReference>
<evidence type="ECO:0000313" key="8">
    <source>
        <dbReference type="EMBL" id="GDY71239.1"/>
    </source>
</evidence>
<dbReference type="InterPro" id="IPR011701">
    <property type="entry name" value="MFS"/>
</dbReference>
<feature type="transmembrane region" description="Helical" evidence="7">
    <location>
        <begin position="12"/>
        <end position="29"/>
    </location>
</feature>
<comment type="subcellular location">
    <subcellularLocation>
        <location evidence="1">Cell membrane</location>
        <topology evidence="1">Multi-pass membrane protein</topology>
    </subcellularLocation>
</comment>
<feature type="region of interest" description="Disordered" evidence="6">
    <location>
        <begin position="465"/>
        <end position="507"/>
    </location>
</feature>
<organism evidence="8 9">
    <name type="scientific">Streptomyces avermitilis</name>
    <dbReference type="NCBI Taxonomy" id="33903"/>
    <lineage>
        <taxon>Bacteria</taxon>
        <taxon>Bacillati</taxon>
        <taxon>Actinomycetota</taxon>
        <taxon>Actinomycetes</taxon>
        <taxon>Kitasatosporales</taxon>
        <taxon>Streptomycetaceae</taxon>
        <taxon>Streptomyces</taxon>
    </lineage>
</organism>
<evidence type="ECO:0000256" key="4">
    <source>
        <dbReference type="ARBA" id="ARBA00022989"/>
    </source>
</evidence>
<dbReference type="Gene3D" id="1.20.1250.20">
    <property type="entry name" value="MFS general substrate transporter like domains"/>
    <property type="match status" value="1"/>
</dbReference>
<dbReference type="Pfam" id="PF07690">
    <property type="entry name" value="MFS_1"/>
    <property type="match status" value="1"/>
</dbReference>
<evidence type="ECO:0000256" key="6">
    <source>
        <dbReference type="SAM" id="MobiDB-lite"/>
    </source>
</evidence>
<sequence length="520" mass="54454">MALGAYGTSALGTWLAFGAFPLIAIQVLHAGPAEVAALSSVGAAVGAAVAVPLGPWVEFRRKRPVLIAMDLVRFAALLTIPAAFALGVLTFLQLLLVSVVVAAADITFRAASGAYLKTLLPAEDLLVAGARFESTAWTTTIIGPPLGGAAIGLLGPVATVVADAVSYLLSALGIRAMGGHEPLPERREAARMRAGDLLDGWRYILADATLRPLFFNTALFNGLVMAAQPLLAVLMLGRLGFAPWQYGLAFAAPSIGGLLGSRLARPLVTRFGQHQVLVVVGTLRAIWPVGLAFLGPGTGGLLLVMGVELGLIFCCGVFNPVYATYRLERTATGRVARTLSAWAVTTKASTALLTAVWGVLGGLLGPRTAIGLAGALLLATPLLLPAARQRIPPSRSRHRAAPDGPSRRHPGRWGSRRGTSRLTCPMCLNRGIELSGMRWIRSRHDCRRANKASRTPLRKCGVRRRQQCAGLSRPEPRRGRGGPCADPRPGDPRPLPGGAGRGCSGAGTLRACGGVVRAAR</sequence>
<dbReference type="CDD" id="cd06173">
    <property type="entry name" value="MFS_MefA_like"/>
    <property type="match status" value="1"/>
</dbReference>
<evidence type="ECO:0000256" key="2">
    <source>
        <dbReference type="ARBA" id="ARBA00022475"/>
    </source>
</evidence>
<dbReference type="Proteomes" id="UP000299211">
    <property type="component" value="Unassembled WGS sequence"/>
</dbReference>
<keyword evidence="2" id="KW-1003">Cell membrane</keyword>
<gene>
    <name evidence="8" type="ORF">SAV31267_007240</name>
</gene>
<feature type="transmembrane region" description="Helical" evidence="7">
    <location>
        <begin position="300"/>
        <end position="318"/>
    </location>
</feature>
<feature type="transmembrane region" description="Helical" evidence="7">
    <location>
        <begin position="35"/>
        <end position="53"/>
    </location>
</feature>
<feature type="transmembrane region" description="Helical" evidence="7">
    <location>
        <begin position="369"/>
        <end position="387"/>
    </location>
</feature>
<evidence type="ECO:0000313" key="9">
    <source>
        <dbReference type="Proteomes" id="UP000299211"/>
    </source>
</evidence>
<evidence type="ECO:0000256" key="5">
    <source>
        <dbReference type="ARBA" id="ARBA00023136"/>
    </source>
</evidence>
<dbReference type="InterPro" id="IPR036259">
    <property type="entry name" value="MFS_trans_sf"/>
</dbReference>
<dbReference type="EMBL" id="BJHY01000001">
    <property type="protein sequence ID" value="GDY71239.1"/>
    <property type="molecule type" value="Genomic_DNA"/>
</dbReference>
<dbReference type="GO" id="GO:0005886">
    <property type="term" value="C:plasma membrane"/>
    <property type="evidence" value="ECO:0007669"/>
    <property type="project" value="UniProtKB-SubCell"/>
</dbReference>
<accession>A0A4D4MI82</accession>
<keyword evidence="3 7" id="KW-0812">Transmembrane</keyword>
<feature type="transmembrane region" description="Helical" evidence="7">
    <location>
        <begin position="276"/>
        <end position="294"/>
    </location>
</feature>